<evidence type="ECO:0000313" key="12">
    <source>
        <dbReference type="EMBL" id="KIJ26272.1"/>
    </source>
</evidence>
<evidence type="ECO:0000256" key="10">
    <source>
        <dbReference type="ARBA" id="ARBA00023172"/>
    </source>
</evidence>
<keyword evidence="3" id="KW-0479">Metal-binding</keyword>
<dbReference type="HOGENOM" id="CLU_085149_3_0_1"/>
<reference evidence="12 13" key="1">
    <citation type="submission" date="2014-06" db="EMBL/GenBank/DDBJ databases">
        <title>Evolutionary Origins and Diversification of the Mycorrhizal Mutualists.</title>
        <authorList>
            <consortium name="DOE Joint Genome Institute"/>
            <consortium name="Mycorrhizal Genomics Consortium"/>
            <person name="Kohler A."/>
            <person name="Kuo A."/>
            <person name="Nagy L.G."/>
            <person name="Floudas D."/>
            <person name="Copeland A."/>
            <person name="Barry K.W."/>
            <person name="Cichocki N."/>
            <person name="Veneault-Fourrey C."/>
            <person name="LaButti K."/>
            <person name="Lindquist E.A."/>
            <person name="Lipzen A."/>
            <person name="Lundell T."/>
            <person name="Morin E."/>
            <person name="Murat C."/>
            <person name="Riley R."/>
            <person name="Ohm R."/>
            <person name="Sun H."/>
            <person name="Tunlid A."/>
            <person name="Henrissat B."/>
            <person name="Grigoriev I.V."/>
            <person name="Hibbett D.S."/>
            <person name="Martin F."/>
        </authorList>
    </citation>
    <scope>NUCLEOTIDE SEQUENCE [LARGE SCALE GENOMIC DNA]</scope>
    <source>
        <strain evidence="12 13">SS14</strain>
    </source>
</reference>
<dbReference type="GO" id="GO:0015074">
    <property type="term" value="P:DNA integration"/>
    <property type="evidence" value="ECO:0007669"/>
    <property type="project" value="UniProtKB-KW"/>
</dbReference>
<dbReference type="SUPFAM" id="SSF53098">
    <property type="entry name" value="Ribonuclease H-like"/>
    <property type="match status" value="1"/>
</dbReference>
<dbReference type="OrthoDB" id="7691805at2759"/>
<keyword evidence="5" id="KW-0378">Hydrolase</keyword>
<keyword evidence="1" id="KW-0548">Nucleotidyltransferase</keyword>
<evidence type="ECO:0000256" key="2">
    <source>
        <dbReference type="ARBA" id="ARBA00022722"/>
    </source>
</evidence>
<organism evidence="12 13">
    <name type="scientific">Sphaerobolus stellatus (strain SS14)</name>
    <dbReference type="NCBI Taxonomy" id="990650"/>
    <lineage>
        <taxon>Eukaryota</taxon>
        <taxon>Fungi</taxon>
        <taxon>Dikarya</taxon>
        <taxon>Basidiomycota</taxon>
        <taxon>Agaricomycotina</taxon>
        <taxon>Agaricomycetes</taxon>
        <taxon>Phallomycetidae</taxon>
        <taxon>Geastrales</taxon>
        <taxon>Sphaerobolaceae</taxon>
        <taxon>Sphaerobolus</taxon>
    </lineage>
</organism>
<accession>A0A0C9UB08</accession>
<keyword evidence="8" id="KW-0695">RNA-directed DNA polymerase</keyword>
<gene>
    <name evidence="12" type="ORF">M422DRAFT_89282</name>
</gene>
<name>A0A0C9UB08_SPHS4</name>
<dbReference type="GO" id="GO:0003887">
    <property type="term" value="F:DNA-directed DNA polymerase activity"/>
    <property type="evidence" value="ECO:0007669"/>
    <property type="project" value="UniProtKB-KW"/>
</dbReference>
<dbReference type="PANTHER" id="PTHR42648">
    <property type="entry name" value="TRANSPOSASE, PUTATIVE-RELATED"/>
    <property type="match status" value="1"/>
</dbReference>
<dbReference type="GO" id="GO:0004519">
    <property type="term" value="F:endonuclease activity"/>
    <property type="evidence" value="ECO:0007669"/>
    <property type="project" value="UniProtKB-KW"/>
</dbReference>
<keyword evidence="4" id="KW-0255">Endonuclease</keyword>
<dbReference type="InterPro" id="IPR057670">
    <property type="entry name" value="SH3_retrovirus"/>
</dbReference>
<dbReference type="GO" id="GO:0046872">
    <property type="term" value="F:metal ion binding"/>
    <property type="evidence" value="ECO:0007669"/>
    <property type="project" value="UniProtKB-KW"/>
</dbReference>
<keyword evidence="10" id="KW-0233">DNA recombination</keyword>
<dbReference type="AlphaFoldDB" id="A0A0C9UB08"/>
<keyword evidence="7" id="KW-0229">DNA integration</keyword>
<protein>
    <recommendedName>
        <fullName evidence="11">Retroviral polymerase SH3-like domain-containing protein</fullName>
    </recommendedName>
</protein>
<keyword evidence="9" id="KW-0239">DNA-directed DNA polymerase</keyword>
<evidence type="ECO:0000256" key="7">
    <source>
        <dbReference type="ARBA" id="ARBA00022908"/>
    </source>
</evidence>
<evidence type="ECO:0000256" key="1">
    <source>
        <dbReference type="ARBA" id="ARBA00022695"/>
    </source>
</evidence>
<keyword evidence="9" id="KW-0808">Transferase</keyword>
<evidence type="ECO:0000256" key="9">
    <source>
        <dbReference type="ARBA" id="ARBA00022932"/>
    </source>
</evidence>
<evidence type="ECO:0000256" key="6">
    <source>
        <dbReference type="ARBA" id="ARBA00022842"/>
    </source>
</evidence>
<dbReference type="GO" id="GO:0006310">
    <property type="term" value="P:DNA recombination"/>
    <property type="evidence" value="ECO:0007669"/>
    <property type="project" value="UniProtKB-KW"/>
</dbReference>
<feature type="non-terminal residue" evidence="12">
    <location>
        <position position="119"/>
    </location>
</feature>
<evidence type="ECO:0000313" key="13">
    <source>
        <dbReference type="Proteomes" id="UP000054279"/>
    </source>
</evidence>
<dbReference type="Pfam" id="PF25597">
    <property type="entry name" value="SH3_retrovirus"/>
    <property type="match status" value="1"/>
</dbReference>
<evidence type="ECO:0000256" key="8">
    <source>
        <dbReference type="ARBA" id="ARBA00022918"/>
    </source>
</evidence>
<proteinExistence type="predicted"/>
<dbReference type="GO" id="GO:0016787">
    <property type="term" value="F:hydrolase activity"/>
    <property type="evidence" value="ECO:0007669"/>
    <property type="project" value="UniProtKB-KW"/>
</dbReference>
<dbReference type="Proteomes" id="UP000054279">
    <property type="component" value="Unassembled WGS sequence"/>
</dbReference>
<evidence type="ECO:0000256" key="4">
    <source>
        <dbReference type="ARBA" id="ARBA00022759"/>
    </source>
</evidence>
<feature type="domain" description="Retroviral polymerase SH3-like" evidence="11">
    <location>
        <begin position="66"/>
        <end position="119"/>
    </location>
</feature>
<dbReference type="InterPro" id="IPR012337">
    <property type="entry name" value="RNaseH-like_sf"/>
</dbReference>
<evidence type="ECO:0000259" key="11">
    <source>
        <dbReference type="Pfam" id="PF25597"/>
    </source>
</evidence>
<keyword evidence="2" id="KW-0540">Nuclease</keyword>
<dbReference type="InterPro" id="IPR039537">
    <property type="entry name" value="Retrotran_Ty1/copia-like"/>
</dbReference>
<keyword evidence="13" id="KW-1185">Reference proteome</keyword>
<dbReference type="EMBL" id="KN837377">
    <property type="protein sequence ID" value="KIJ26272.1"/>
    <property type="molecule type" value="Genomic_DNA"/>
</dbReference>
<evidence type="ECO:0000256" key="5">
    <source>
        <dbReference type="ARBA" id="ARBA00022801"/>
    </source>
</evidence>
<keyword evidence="6" id="KW-0460">Magnesium</keyword>
<dbReference type="GO" id="GO:0003964">
    <property type="term" value="F:RNA-directed DNA polymerase activity"/>
    <property type="evidence" value="ECO:0007669"/>
    <property type="project" value="UniProtKB-KW"/>
</dbReference>
<evidence type="ECO:0000256" key="3">
    <source>
        <dbReference type="ARBA" id="ARBA00022723"/>
    </source>
</evidence>
<dbReference type="PANTHER" id="PTHR42648:SF11">
    <property type="entry name" value="TRANSPOSON TY4-P GAG-POL POLYPROTEIN"/>
    <property type="match status" value="1"/>
</dbReference>
<sequence>MNRIIVERGRCMLFEGNLSSGFWIYAFDCTVYLMNRSPVSRLPDSTPEEAWSGIKPIITSFRPFGCPAYAHIPKAQRTKLAWKTRKCIMLGYEVGTKAYRLWDPKTRSVIISRDVIFDE</sequence>